<dbReference type="EMBL" id="SOSA01000411">
    <property type="protein sequence ID" value="THC91476.1"/>
    <property type="molecule type" value="Genomic_DNA"/>
</dbReference>
<reference evidence="1 2" key="1">
    <citation type="submission" date="2019-03" db="EMBL/GenBank/DDBJ databases">
        <title>The genome sequence of a newly discovered highly antifungal drug resistant Aspergillus species, Aspergillus tanneri NIH 1004.</title>
        <authorList>
            <person name="Mounaud S."/>
            <person name="Singh I."/>
            <person name="Joardar V."/>
            <person name="Pakala S."/>
            <person name="Pakala S."/>
            <person name="Venepally P."/>
            <person name="Hoover J."/>
            <person name="Nierman W."/>
            <person name="Chung J."/>
            <person name="Losada L."/>
        </authorList>
    </citation>
    <scope>NUCLEOTIDE SEQUENCE [LARGE SCALE GENOMIC DNA]</scope>
    <source>
        <strain evidence="1 2">NIH1004</strain>
    </source>
</reference>
<name>A0A4S3J8Y7_9EURO</name>
<dbReference type="VEuPathDB" id="FungiDB:EYZ11_009059"/>
<keyword evidence="2" id="KW-1185">Reference proteome</keyword>
<comment type="caution">
    <text evidence="1">The sequence shown here is derived from an EMBL/GenBank/DDBJ whole genome shotgun (WGS) entry which is preliminary data.</text>
</comment>
<sequence length="33" mass="3558">MSVTDTTLPGDSAQKYFGGNWIQITLTRSPGSK</sequence>
<evidence type="ECO:0000313" key="2">
    <source>
        <dbReference type="Proteomes" id="UP000308092"/>
    </source>
</evidence>
<gene>
    <name evidence="1" type="ORF">EYZ11_009059</name>
</gene>
<protein>
    <submittedName>
        <fullName evidence="1">Uncharacterized protein</fullName>
    </submittedName>
</protein>
<evidence type="ECO:0000313" key="1">
    <source>
        <dbReference type="EMBL" id="THC91476.1"/>
    </source>
</evidence>
<organism evidence="1 2">
    <name type="scientific">Aspergillus tanneri</name>
    <dbReference type="NCBI Taxonomy" id="1220188"/>
    <lineage>
        <taxon>Eukaryota</taxon>
        <taxon>Fungi</taxon>
        <taxon>Dikarya</taxon>
        <taxon>Ascomycota</taxon>
        <taxon>Pezizomycotina</taxon>
        <taxon>Eurotiomycetes</taxon>
        <taxon>Eurotiomycetidae</taxon>
        <taxon>Eurotiales</taxon>
        <taxon>Aspergillaceae</taxon>
        <taxon>Aspergillus</taxon>
        <taxon>Aspergillus subgen. Circumdati</taxon>
    </lineage>
</organism>
<proteinExistence type="predicted"/>
<dbReference type="Proteomes" id="UP000308092">
    <property type="component" value="Unassembled WGS sequence"/>
</dbReference>
<dbReference type="AlphaFoldDB" id="A0A4S3J8Y7"/>
<accession>A0A4S3J8Y7</accession>